<dbReference type="AlphaFoldDB" id="A0A699VCS2"/>
<evidence type="ECO:0008006" key="2">
    <source>
        <dbReference type="Google" id="ProtNLM"/>
    </source>
</evidence>
<reference evidence="1" key="1">
    <citation type="journal article" date="2019" name="Sci. Rep.">
        <title>Draft genome of Tanacetum cinerariifolium, the natural source of mosquito coil.</title>
        <authorList>
            <person name="Yamashiro T."/>
            <person name="Shiraishi A."/>
            <person name="Satake H."/>
            <person name="Nakayama K."/>
        </authorList>
    </citation>
    <scope>NUCLEOTIDE SEQUENCE</scope>
</reference>
<accession>A0A699VCS2</accession>
<comment type="caution">
    <text evidence="1">The sequence shown here is derived from an EMBL/GenBank/DDBJ whole genome shotgun (WGS) entry which is preliminary data.</text>
</comment>
<sequence>KSESAKIKAYILGLSDSIKGEVTSSRPANLKEAVCMAYKLMEQKSQARDEKILEGKKRKWEQ</sequence>
<organism evidence="1">
    <name type="scientific">Tanacetum cinerariifolium</name>
    <name type="common">Dalmatian daisy</name>
    <name type="synonym">Chrysanthemum cinerariifolium</name>
    <dbReference type="NCBI Taxonomy" id="118510"/>
    <lineage>
        <taxon>Eukaryota</taxon>
        <taxon>Viridiplantae</taxon>
        <taxon>Streptophyta</taxon>
        <taxon>Embryophyta</taxon>
        <taxon>Tracheophyta</taxon>
        <taxon>Spermatophyta</taxon>
        <taxon>Magnoliopsida</taxon>
        <taxon>eudicotyledons</taxon>
        <taxon>Gunneridae</taxon>
        <taxon>Pentapetalae</taxon>
        <taxon>asterids</taxon>
        <taxon>campanulids</taxon>
        <taxon>Asterales</taxon>
        <taxon>Asteraceae</taxon>
        <taxon>Asteroideae</taxon>
        <taxon>Anthemideae</taxon>
        <taxon>Anthemidinae</taxon>
        <taxon>Tanacetum</taxon>
    </lineage>
</organism>
<dbReference type="EMBL" id="BKCJ011394515">
    <property type="protein sequence ID" value="GFD29424.1"/>
    <property type="molecule type" value="Genomic_DNA"/>
</dbReference>
<proteinExistence type="predicted"/>
<feature type="non-terminal residue" evidence="1">
    <location>
        <position position="1"/>
    </location>
</feature>
<protein>
    <recommendedName>
        <fullName evidence="2">Reverse transcriptase domain-containing protein</fullName>
    </recommendedName>
</protein>
<name>A0A699VCS2_TANCI</name>
<evidence type="ECO:0000313" key="1">
    <source>
        <dbReference type="EMBL" id="GFD29424.1"/>
    </source>
</evidence>
<gene>
    <name evidence="1" type="ORF">Tci_901393</name>
</gene>